<keyword evidence="3" id="KW-1185">Reference proteome</keyword>
<feature type="region of interest" description="Disordered" evidence="1">
    <location>
        <begin position="1"/>
        <end position="40"/>
    </location>
</feature>
<accession>A0ABQ3Q2G5</accession>
<dbReference type="Proteomes" id="UP001052655">
    <property type="component" value="Unassembled WGS sequence"/>
</dbReference>
<gene>
    <name evidence="2" type="ORF">Sdagh_31860</name>
</gene>
<feature type="region of interest" description="Disordered" evidence="1">
    <location>
        <begin position="49"/>
        <end position="68"/>
    </location>
</feature>
<evidence type="ECO:0000256" key="1">
    <source>
        <dbReference type="SAM" id="MobiDB-lite"/>
    </source>
</evidence>
<feature type="compositionally biased region" description="Polar residues" evidence="1">
    <location>
        <begin position="1"/>
        <end position="13"/>
    </location>
</feature>
<evidence type="ECO:0000313" key="2">
    <source>
        <dbReference type="EMBL" id="GHI31456.1"/>
    </source>
</evidence>
<sequence length="68" mass="7381">MAHSTIMETQSRRTFIRKPRASSAEAAGHAPDGPPPWRRRPGRALRLLLRQGPQPAQGAVLGDADRTG</sequence>
<organism evidence="2 3">
    <name type="scientific">Streptomyces daghestanicus</name>
    <dbReference type="NCBI Taxonomy" id="66885"/>
    <lineage>
        <taxon>Bacteria</taxon>
        <taxon>Bacillati</taxon>
        <taxon>Actinomycetota</taxon>
        <taxon>Actinomycetes</taxon>
        <taxon>Kitasatosporales</taxon>
        <taxon>Streptomycetaceae</taxon>
        <taxon>Streptomyces</taxon>
    </lineage>
</organism>
<protein>
    <submittedName>
        <fullName evidence="2">Uncharacterized protein</fullName>
    </submittedName>
</protein>
<feature type="compositionally biased region" description="Low complexity" evidence="1">
    <location>
        <begin position="49"/>
        <end position="58"/>
    </location>
</feature>
<proteinExistence type="predicted"/>
<name>A0ABQ3Q2G5_9ACTN</name>
<dbReference type="EMBL" id="BNDX01000008">
    <property type="protein sequence ID" value="GHI31456.1"/>
    <property type="molecule type" value="Genomic_DNA"/>
</dbReference>
<evidence type="ECO:0000313" key="3">
    <source>
        <dbReference type="Proteomes" id="UP001052655"/>
    </source>
</evidence>
<reference evidence="2" key="1">
    <citation type="submission" date="2024-05" db="EMBL/GenBank/DDBJ databases">
        <title>Whole genome shotgun sequence of Streptomyces daghestanicus NBRC 12762.</title>
        <authorList>
            <person name="Komaki H."/>
            <person name="Tamura T."/>
        </authorList>
    </citation>
    <scope>NUCLEOTIDE SEQUENCE</scope>
    <source>
        <strain evidence="2">NBRC 12762</strain>
    </source>
</reference>
<comment type="caution">
    <text evidence="2">The sequence shown here is derived from an EMBL/GenBank/DDBJ whole genome shotgun (WGS) entry which is preliminary data.</text>
</comment>